<dbReference type="InterPro" id="IPR053139">
    <property type="entry name" value="Surface_bspA-like"/>
</dbReference>
<dbReference type="PANTHER" id="PTHR45661:SF3">
    <property type="entry name" value="IG-LIKE DOMAIN-CONTAINING PROTEIN"/>
    <property type="match status" value="1"/>
</dbReference>
<gene>
    <name evidence="2" type="ORF">UFOPK1704_00332</name>
    <name evidence="3" type="ORF">UFOPK2169_00460</name>
</gene>
<dbReference type="AlphaFoldDB" id="A0A6J6DY75"/>
<evidence type="ECO:0000256" key="1">
    <source>
        <dbReference type="ARBA" id="ARBA00004196"/>
    </source>
</evidence>
<dbReference type="EMBL" id="CAEZWE010000012">
    <property type="protein sequence ID" value="CAB4646279.1"/>
    <property type="molecule type" value="Genomic_DNA"/>
</dbReference>
<dbReference type="InterPro" id="IPR032675">
    <property type="entry name" value="LRR_dom_sf"/>
</dbReference>
<name>A0A6J6DY75_9ZZZZ</name>
<dbReference type="InterPro" id="IPR026906">
    <property type="entry name" value="LRR_5"/>
</dbReference>
<dbReference type="Pfam" id="PF13306">
    <property type="entry name" value="LRR_5"/>
    <property type="match status" value="2"/>
</dbReference>
<dbReference type="Gene3D" id="2.60.40.4270">
    <property type="entry name" value="Listeria-Bacteroides repeat domain"/>
    <property type="match status" value="1"/>
</dbReference>
<dbReference type="Gene3D" id="3.80.10.10">
    <property type="entry name" value="Ribonuclease Inhibitor"/>
    <property type="match status" value="1"/>
</dbReference>
<dbReference type="EMBL" id="CAEZTQ010000044">
    <property type="protein sequence ID" value="CAB4569007.1"/>
    <property type="molecule type" value="Genomic_DNA"/>
</dbReference>
<comment type="subcellular location">
    <subcellularLocation>
        <location evidence="1">Cell envelope</location>
    </subcellularLocation>
</comment>
<sequence length="560" mass="57875">MSVKDLLRKKWALALIASLAPLFLVVAPLEASSAYDGTNGSVNCTTGNFTIQNNVVTTNDDCAGTAVVPVGVTAIGNSAFQNSEVLLTVSLPASLTSIEDNAFYNTSALTSVTIPASVTSIGNEAFNDARSLSSITIPPSVTSIGNRAFSGTTALTSVVIPASVTSIGYGPFAWATSLTSITVNAGNPNYSSRDNVLYNKSGTQLIQFPAGKVGSSFSIPVGVTTIGEYAFAGLNALTSVSIPSTVASIRSAAFAGATSLTAINIPEGVTSIESWMFSGATALTSVTIPSTVTSIGEAVFNEASSLASITIPASVNSIGSGAFSDTTLLRSVFFLGNAPTVSGDIQYGVNPQPTAYIRSTASGFGSIGSTWKGLTVAVGVFQVTFDSKGGSAVASIFSTTGTSVNSPIPPQRSGFIFDGWSTSTDGQAISFPYSPAEDTTLFARWTNANHQNSATVAAPNVNDTSQSVADADLAARTIRQKSSYDTKSIAKRIGIRVISKKATVNLVVASRSKNICVRSGTKLRTLKRGNCTVTFRVQEPKGKNGKLPRLTTTTKTLIIK</sequence>
<protein>
    <submittedName>
        <fullName evidence="2">Unannotated protein</fullName>
    </submittedName>
</protein>
<dbReference type="PANTHER" id="PTHR45661">
    <property type="entry name" value="SURFACE ANTIGEN"/>
    <property type="match status" value="1"/>
</dbReference>
<organism evidence="2">
    <name type="scientific">freshwater metagenome</name>
    <dbReference type="NCBI Taxonomy" id="449393"/>
    <lineage>
        <taxon>unclassified sequences</taxon>
        <taxon>metagenomes</taxon>
        <taxon>ecological metagenomes</taxon>
    </lineage>
</organism>
<dbReference type="InterPro" id="IPR042229">
    <property type="entry name" value="Listeria/Bacterioides_rpt_sf"/>
</dbReference>
<dbReference type="GO" id="GO:0030313">
    <property type="term" value="C:cell envelope"/>
    <property type="evidence" value="ECO:0007669"/>
    <property type="project" value="UniProtKB-SubCell"/>
</dbReference>
<reference evidence="2" key="1">
    <citation type="submission" date="2020-05" db="EMBL/GenBank/DDBJ databases">
        <authorList>
            <person name="Chiriac C."/>
            <person name="Salcher M."/>
            <person name="Ghai R."/>
            <person name="Kavagutti S V."/>
        </authorList>
    </citation>
    <scope>NUCLEOTIDE SEQUENCE</scope>
</reference>
<dbReference type="Pfam" id="PF09479">
    <property type="entry name" value="Flg_new"/>
    <property type="match status" value="1"/>
</dbReference>
<dbReference type="InterPro" id="IPR013378">
    <property type="entry name" value="InlB-like_B-rpt"/>
</dbReference>
<proteinExistence type="predicted"/>
<evidence type="ECO:0000313" key="3">
    <source>
        <dbReference type="EMBL" id="CAB4646279.1"/>
    </source>
</evidence>
<evidence type="ECO:0000313" key="2">
    <source>
        <dbReference type="EMBL" id="CAB4569007.1"/>
    </source>
</evidence>
<accession>A0A6J6DY75</accession>
<dbReference type="SUPFAM" id="SSF52058">
    <property type="entry name" value="L domain-like"/>
    <property type="match status" value="2"/>
</dbReference>